<keyword evidence="3" id="KW-1185">Reference proteome</keyword>
<dbReference type="RefSeq" id="WP_282216370.1">
    <property type="nucleotide sequence ID" value="NZ_BAAAUN010000001.1"/>
</dbReference>
<name>A0ABY7XND2_MICLT</name>
<protein>
    <recommendedName>
        <fullName evidence="4">DUF3263 domain-containing protein</fullName>
    </recommendedName>
</protein>
<dbReference type="EMBL" id="CP078075">
    <property type="protein sequence ID" value="WDM42517.1"/>
    <property type="molecule type" value="Genomic_DNA"/>
</dbReference>
<evidence type="ECO:0008006" key="4">
    <source>
        <dbReference type="Google" id="ProtNLM"/>
    </source>
</evidence>
<feature type="region of interest" description="Disordered" evidence="1">
    <location>
        <begin position="34"/>
        <end position="57"/>
    </location>
</feature>
<accession>A0ABY7XND2</accession>
<evidence type="ECO:0000313" key="2">
    <source>
        <dbReference type="EMBL" id="WDM42517.1"/>
    </source>
</evidence>
<dbReference type="Proteomes" id="UP001215097">
    <property type="component" value="Chromosome"/>
</dbReference>
<reference evidence="2 3" key="1">
    <citation type="submission" date="2021-06" db="EMBL/GenBank/DDBJ databases">
        <title>Genome-based taxonomic framework of Microbacterium strains isolated from marine environment, the description of four new species and reclassification of four preexisting species.</title>
        <authorList>
            <person name="Lee S.D."/>
            <person name="Kim S.-M."/>
            <person name="Byeon Y.-S."/>
            <person name="Yang H.L."/>
            <person name="Kim I.S."/>
        </authorList>
    </citation>
    <scope>NUCLEOTIDE SEQUENCE [LARGE SCALE GENOMIC DNA]</scope>
    <source>
        <strain evidence="2 3">KACC 14465</strain>
    </source>
</reference>
<sequence>MMDALTPREEEYFKILSEVNPSPEMRRIIEETKRDRRHSNDNVVRGLTPFKGFQREE</sequence>
<evidence type="ECO:0000256" key="1">
    <source>
        <dbReference type="SAM" id="MobiDB-lite"/>
    </source>
</evidence>
<evidence type="ECO:0000313" key="3">
    <source>
        <dbReference type="Proteomes" id="UP001215097"/>
    </source>
</evidence>
<gene>
    <name evidence="2" type="ORF">KV395_04190</name>
</gene>
<organism evidence="2 3">
    <name type="scientific">Microbacterium luteolum</name>
    <name type="common">Aureobacterium luteolum</name>
    <dbReference type="NCBI Taxonomy" id="69367"/>
    <lineage>
        <taxon>Bacteria</taxon>
        <taxon>Bacillati</taxon>
        <taxon>Actinomycetota</taxon>
        <taxon>Actinomycetes</taxon>
        <taxon>Micrococcales</taxon>
        <taxon>Microbacteriaceae</taxon>
        <taxon>Microbacterium</taxon>
    </lineage>
</organism>
<proteinExistence type="predicted"/>